<dbReference type="EMBL" id="CP036316">
    <property type="protein sequence ID" value="QDT62931.1"/>
    <property type="molecule type" value="Genomic_DNA"/>
</dbReference>
<feature type="domain" description="Peptidase M16 N-terminal" evidence="1">
    <location>
        <begin position="27"/>
        <end position="152"/>
    </location>
</feature>
<dbReference type="InterPro" id="IPR011249">
    <property type="entry name" value="Metalloenz_LuxS/M16"/>
</dbReference>
<dbReference type="RefSeq" id="WP_145258839.1">
    <property type="nucleotide sequence ID" value="NZ_CP036316.1"/>
</dbReference>
<dbReference type="InterPro" id="IPR011765">
    <property type="entry name" value="Pept_M16_N"/>
</dbReference>
<dbReference type="SUPFAM" id="SSF63411">
    <property type="entry name" value="LuxS/MPP-like metallohydrolase"/>
    <property type="match status" value="2"/>
</dbReference>
<dbReference type="PANTHER" id="PTHR11851">
    <property type="entry name" value="METALLOPROTEASE"/>
    <property type="match status" value="1"/>
</dbReference>
<dbReference type="Proteomes" id="UP000319976">
    <property type="component" value="Chromosome"/>
</dbReference>
<proteinExistence type="predicted"/>
<dbReference type="InterPro" id="IPR050361">
    <property type="entry name" value="MPP/UQCRC_Complex"/>
</dbReference>
<gene>
    <name evidence="3" type="ORF">V22_01290</name>
</gene>
<accession>A0A517T3L4</accession>
<protein>
    <submittedName>
        <fullName evidence="3">Peptidase M16 inactive domain protein</fullName>
    </submittedName>
</protein>
<dbReference type="Pfam" id="PF05193">
    <property type="entry name" value="Peptidase_M16_C"/>
    <property type="match status" value="1"/>
</dbReference>
<evidence type="ECO:0000259" key="2">
    <source>
        <dbReference type="Pfam" id="PF05193"/>
    </source>
</evidence>
<evidence type="ECO:0000259" key="1">
    <source>
        <dbReference type="Pfam" id="PF00675"/>
    </source>
</evidence>
<dbReference type="Pfam" id="PF00675">
    <property type="entry name" value="Peptidase_M16"/>
    <property type="match status" value="1"/>
</dbReference>
<dbReference type="Gene3D" id="3.30.830.10">
    <property type="entry name" value="Metalloenzyme, LuxS/M16 peptidase-like"/>
    <property type="match status" value="2"/>
</dbReference>
<evidence type="ECO:0000313" key="4">
    <source>
        <dbReference type="Proteomes" id="UP000319976"/>
    </source>
</evidence>
<dbReference type="OrthoDB" id="9762085at2"/>
<dbReference type="InterPro" id="IPR007863">
    <property type="entry name" value="Peptidase_M16_C"/>
</dbReference>
<dbReference type="AlphaFoldDB" id="A0A517T3L4"/>
<evidence type="ECO:0000313" key="3">
    <source>
        <dbReference type="EMBL" id="QDT62931.1"/>
    </source>
</evidence>
<dbReference type="KEGG" id="chya:V22_01290"/>
<dbReference type="PANTHER" id="PTHR11851:SF219">
    <property type="entry name" value="HYPOTHETICAL ZINC PROTEASE"/>
    <property type="match status" value="1"/>
</dbReference>
<keyword evidence="4" id="KW-1185">Reference proteome</keyword>
<name>A0A517T3L4_9PLAN</name>
<sequence length="412" mass="45032">MAEQQTVHTHELANGLTLLVEPMAGVRSAAFSILVPAGCVYDPKETAGTAAVLTELISRGAGDLDSRELSSALDNLGTRRVESTGASHLSFSAATVAENIPAALRLYRDVLRSPHLPEAQFEAARASVVQTVLSNEDDPRSRVMTSLRRNSYEAPWGDPSDGTLDGLKQLSHSIVKQHYDRCFHPNGTIIGIAGHVDFEELRDLVIELFDDWAPGKELEVTCGGRGPALEHMTEDLTQTHIGLAYDAVPYPHEDYFTAWAAVSVLSGGMSSRLFTEVREKRGLCYAISASLRGTKEQGRVMCYAGTTNERAQETLDVTIAELRRLGEGIEPGELERCKARAKSALIMQQESTISRSGSLARDWDQLGRVRPIAEVQQRIDSLTVEDVLRYARDYPAEKIALVTLGPTELSIS</sequence>
<reference evidence="3 4" key="1">
    <citation type="submission" date="2019-02" db="EMBL/GenBank/DDBJ databases">
        <title>Deep-cultivation of Planctomycetes and their phenomic and genomic characterization uncovers novel biology.</title>
        <authorList>
            <person name="Wiegand S."/>
            <person name="Jogler M."/>
            <person name="Boedeker C."/>
            <person name="Pinto D."/>
            <person name="Vollmers J."/>
            <person name="Rivas-Marin E."/>
            <person name="Kohn T."/>
            <person name="Peeters S.H."/>
            <person name="Heuer A."/>
            <person name="Rast P."/>
            <person name="Oberbeckmann S."/>
            <person name="Bunk B."/>
            <person name="Jeske O."/>
            <person name="Meyerdierks A."/>
            <person name="Storesund J.E."/>
            <person name="Kallscheuer N."/>
            <person name="Luecker S."/>
            <person name="Lage O.M."/>
            <person name="Pohl T."/>
            <person name="Merkel B.J."/>
            <person name="Hornburger P."/>
            <person name="Mueller R.-W."/>
            <person name="Bruemmer F."/>
            <person name="Labrenz M."/>
            <person name="Spormann A.M."/>
            <person name="Op den Camp H."/>
            <person name="Overmann J."/>
            <person name="Amann R."/>
            <person name="Jetten M.S.M."/>
            <person name="Mascher T."/>
            <person name="Medema M.H."/>
            <person name="Devos D.P."/>
            <person name="Kaster A.-K."/>
            <person name="Ovreas L."/>
            <person name="Rohde M."/>
            <person name="Galperin M.Y."/>
            <person name="Jogler C."/>
        </authorList>
    </citation>
    <scope>NUCLEOTIDE SEQUENCE [LARGE SCALE GENOMIC DNA]</scope>
    <source>
        <strain evidence="3 4">V22</strain>
    </source>
</reference>
<dbReference type="GO" id="GO:0046872">
    <property type="term" value="F:metal ion binding"/>
    <property type="evidence" value="ECO:0007669"/>
    <property type="project" value="InterPro"/>
</dbReference>
<feature type="domain" description="Peptidase M16 C-terminal" evidence="2">
    <location>
        <begin position="174"/>
        <end position="339"/>
    </location>
</feature>
<organism evidence="3 4">
    <name type="scientific">Calycomorphotria hydatis</name>
    <dbReference type="NCBI Taxonomy" id="2528027"/>
    <lineage>
        <taxon>Bacteria</taxon>
        <taxon>Pseudomonadati</taxon>
        <taxon>Planctomycetota</taxon>
        <taxon>Planctomycetia</taxon>
        <taxon>Planctomycetales</taxon>
        <taxon>Planctomycetaceae</taxon>
        <taxon>Calycomorphotria</taxon>
    </lineage>
</organism>